<dbReference type="PROSITE" id="PS50835">
    <property type="entry name" value="IG_LIKE"/>
    <property type="match status" value="1"/>
</dbReference>
<evidence type="ECO:0000313" key="3">
    <source>
        <dbReference type="Proteomes" id="UP000249061"/>
    </source>
</evidence>
<proteinExistence type="predicted"/>
<sequence length="420" mass="41238">MSGYANDFTSNTNGCKGSQGLDRMVRFQVPAGHRVTATVTPTVSTFDPMLSLVRGAAAACVGSSATCVASADTGADNAAETASWFNGTGAPVDMFAVVDDYDAQSFNGAYTLSISASPPPAGDTCETALAGSSGVAISRTVTDFTNDYASSTSCASPSTGADLVIVYAVPANQSLTVTATPSASVDVSINLSLGSGACGARTCVAGVSKGANGVTESLGWNNVTGAAQNVYVTIDSTSSSTGTVSVTGTVGASLACGPLTCGSGCCSGGVCQTGTSASACGTNGAACNTCTSPAQCSASQACSATNLPTGAPCTATSQCYEPVLGSAVCETSWPGGYCSSICFLTNQLCGGFGSSATGWCTANNQCLQLCNAPGSGQSNCRANYVCDTAAGTPSQGVCVPRCPTVACASGRTCNAQGYCI</sequence>
<organism evidence="2 3">
    <name type="scientific">Archangium gephyra</name>
    <dbReference type="NCBI Taxonomy" id="48"/>
    <lineage>
        <taxon>Bacteria</taxon>
        <taxon>Pseudomonadati</taxon>
        <taxon>Myxococcota</taxon>
        <taxon>Myxococcia</taxon>
        <taxon>Myxococcales</taxon>
        <taxon>Cystobacterineae</taxon>
        <taxon>Archangiaceae</taxon>
        <taxon>Archangium</taxon>
    </lineage>
</organism>
<accession>A0A2W5UNC6</accession>
<comment type="caution">
    <text evidence="2">The sequence shown here is derived from an EMBL/GenBank/DDBJ whole genome shotgun (WGS) entry which is preliminary data.</text>
</comment>
<gene>
    <name evidence="2" type="ORF">DI536_20060</name>
</gene>
<dbReference type="Proteomes" id="UP000249061">
    <property type="component" value="Unassembled WGS sequence"/>
</dbReference>
<dbReference type="EMBL" id="QFQP01000017">
    <property type="protein sequence ID" value="PZR10538.1"/>
    <property type="molecule type" value="Genomic_DNA"/>
</dbReference>
<name>A0A2W5UNC6_9BACT</name>
<protein>
    <recommendedName>
        <fullName evidence="1">Ig-like domain-containing protein</fullName>
    </recommendedName>
</protein>
<evidence type="ECO:0000259" key="1">
    <source>
        <dbReference type="PROSITE" id="PS50835"/>
    </source>
</evidence>
<evidence type="ECO:0000313" key="2">
    <source>
        <dbReference type="EMBL" id="PZR10538.1"/>
    </source>
</evidence>
<reference evidence="2 3" key="1">
    <citation type="submission" date="2017-08" db="EMBL/GenBank/DDBJ databases">
        <title>Infants hospitalized years apart are colonized by the same room-sourced microbial strains.</title>
        <authorList>
            <person name="Brooks B."/>
            <person name="Olm M.R."/>
            <person name="Firek B.A."/>
            <person name="Baker R."/>
            <person name="Thomas B.C."/>
            <person name="Morowitz M.J."/>
            <person name="Banfield J.F."/>
        </authorList>
    </citation>
    <scope>NUCLEOTIDE SEQUENCE [LARGE SCALE GENOMIC DNA]</scope>
    <source>
        <strain evidence="2">S2_003_000_R2_14</strain>
    </source>
</reference>
<feature type="domain" description="Ig-like" evidence="1">
    <location>
        <begin position="41"/>
        <end position="142"/>
    </location>
</feature>
<dbReference type="InterPro" id="IPR007110">
    <property type="entry name" value="Ig-like_dom"/>
</dbReference>
<dbReference type="AlphaFoldDB" id="A0A2W5UNC6"/>